<dbReference type="InterPro" id="IPR050287">
    <property type="entry name" value="MTA/SAH_deaminase"/>
</dbReference>
<protein>
    <recommendedName>
        <fullName evidence="3">Amidohydrolase-related domain-containing protein</fullName>
    </recommendedName>
</protein>
<comment type="similarity">
    <text evidence="1">Belongs to the metallo-dependent hydrolases superfamily. ATZ/TRZ family.</text>
</comment>
<dbReference type="SUPFAM" id="SSF51556">
    <property type="entry name" value="Metallo-dependent hydrolases"/>
    <property type="match status" value="1"/>
</dbReference>
<evidence type="ECO:0000259" key="3">
    <source>
        <dbReference type="Pfam" id="PF01979"/>
    </source>
</evidence>
<dbReference type="PANTHER" id="PTHR43794:SF11">
    <property type="entry name" value="AMIDOHYDROLASE-RELATED DOMAIN-CONTAINING PROTEIN"/>
    <property type="match status" value="1"/>
</dbReference>
<organism evidence="4 5">
    <name type="scientific">Mesorhizobium wenxiniae</name>
    <dbReference type="NCBI Taxonomy" id="2014805"/>
    <lineage>
        <taxon>Bacteria</taxon>
        <taxon>Pseudomonadati</taxon>
        <taxon>Pseudomonadota</taxon>
        <taxon>Alphaproteobacteria</taxon>
        <taxon>Hyphomicrobiales</taxon>
        <taxon>Phyllobacteriaceae</taxon>
        <taxon>Mesorhizobium</taxon>
    </lineage>
</organism>
<proteinExistence type="inferred from homology"/>
<dbReference type="AlphaFoldDB" id="A0A271KAP7"/>
<dbReference type="InterPro" id="IPR006680">
    <property type="entry name" value="Amidohydro-rel"/>
</dbReference>
<keyword evidence="2" id="KW-0378">Hydrolase</keyword>
<dbReference type="PANTHER" id="PTHR43794">
    <property type="entry name" value="AMINOHYDROLASE SSNA-RELATED"/>
    <property type="match status" value="1"/>
</dbReference>
<keyword evidence="5" id="KW-1185">Reference proteome</keyword>
<dbReference type="Gene3D" id="3.20.20.140">
    <property type="entry name" value="Metal-dependent hydrolases"/>
    <property type="match status" value="1"/>
</dbReference>
<dbReference type="EMBL" id="NPKH01000037">
    <property type="protein sequence ID" value="PAP92059.1"/>
    <property type="molecule type" value="Genomic_DNA"/>
</dbReference>
<dbReference type="Pfam" id="PF01979">
    <property type="entry name" value="Amidohydro_1"/>
    <property type="match status" value="1"/>
</dbReference>
<dbReference type="Gene3D" id="2.30.40.10">
    <property type="entry name" value="Urease, subunit C, domain 1"/>
    <property type="match status" value="1"/>
</dbReference>
<feature type="domain" description="Amidohydrolase-related" evidence="3">
    <location>
        <begin position="59"/>
        <end position="418"/>
    </location>
</feature>
<name>A0A271KAP7_9HYPH</name>
<dbReference type="GO" id="GO:0016810">
    <property type="term" value="F:hydrolase activity, acting on carbon-nitrogen (but not peptide) bonds"/>
    <property type="evidence" value="ECO:0007669"/>
    <property type="project" value="InterPro"/>
</dbReference>
<reference evidence="4 5" key="1">
    <citation type="submission" date="2017-08" db="EMBL/GenBank/DDBJ databases">
        <title>Mesorhizobium wenxinae sp. nov., a novel rhizobial species isolated from root nodules of chickpea (Cicer arietinum L.).</title>
        <authorList>
            <person name="Zhang J."/>
        </authorList>
    </citation>
    <scope>NUCLEOTIDE SEQUENCE [LARGE SCALE GENOMIC DNA]</scope>
    <source>
        <strain evidence="5">WYCCWR 10019</strain>
    </source>
</reference>
<evidence type="ECO:0000256" key="2">
    <source>
        <dbReference type="ARBA" id="ARBA00022801"/>
    </source>
</evidence>
<evidence type="ECO:0000256" key="1">
    <source>
        <dbReference type="ARBA" id="ARBA00006745"/>
    </source>
</evidence>
<dbReference type="Proteomes" id="UP000215931">
    <property type="component" value="Unassembled WGS sequence"/>
</dbReference>
<dbReference type="InterPro" id="IPR011059">
    <property type="entry name" value="Metal-dep_hydrolase_composite"/>
</dbReference>
<sequence length="511" mass="55990">MSEGPTWMLKGGLVLAHADDEASERDLVIRGDTIIAMGKDLAPGNYGVTEVHSADGFLVAPGYVNTHYHSHDRWDRGRFSPLPLEIWMSIYNPPTVGRNWTPDEIYLRTLIGGMELVRGGATAVMDDVHLGLQLDSPTIEAVFRAYEDLGLRADVGIAYSDRPGHETIPYLDDALPAHLKSRGQSAVVPQCDMLEIWKVLADKYDGRVRSVVSVSGPQRCSVKFQQDAWDLADSLSRPVLTHVLESRVQAMSGPYFYGKSIVSMMAEIGVLRSNSVLIHGVWMCAEDLDVIAASGSKISHNPVSNLKLGSGIAPVIEMLSRGISVGLGTDNHNGNDGCSMFESVKLGVMLQTTQTDDYERWLDASAGLRSATRHGASLMARGDNLGALQPGFKADFLMFDLEADAFTPLNDVKVHLVFADAARALRHSYVDGLAILRNGEFVTVDEGEVRREIKGRLAVIQKKVLDGIPKGKELEPYLVEAYRKCLESSFAKPYAGRCNCWRPAGFQALWS</sequence>
<dbReference type="InterPro" id="IPR032466">
    <property type="entry name" value="Metal_Hydrolase"/>
</dbReference>
<evidence type="ECO:0000313" key="4">
    <source>
        <dbReference type="EMBL" id="PAP92059.1"/>
    </source>
</evidence>
<accession>A0A271KAP7</accession>
<dbReference type="SUPFAM" id="SSF51338">
    <property type="entry name" value="Composite domain of metallo-dependent hydrolases"/>
    <property type="match status" value="1"/>
</dbReference>
<gene>
    <name evidence="4" type="ORF">CIT31_29165</name>
</gene>
<evidence type="ECO:0000313" key="5">
    <source>
        <dbReference type="Proteomes" id="UP000215931"/>
    </source>
</evidence>
<comment type="caution">
    <text evidence="4">The sequence shown here is derived from an EMBL/GenBank/DDBJ whole genome shotgun (WGS) entry which is preliminary data.</text>
</comment>